<organism evidence="1 2">
    <name type="scientific">Mycena rosella</name>
    <name type="common">Pink bonnet</name>
    <name type="synonym">Agaricus rosellus</name>
    <dbReference type="NCBI Taxonomy" id="1033263"/>
    <lineage>
        <taxon>Eukaryota</taxon>
        <taxon>Fungi</taxon>
        <taxon>Dikarya</taxon>
        <taxon>Basidiomycota</taxon>
        <taxon>Agaricomycotina</taxon>
        <taxon>Agaricomycetes</taxon>
        <taxon>Agaricomycetidae</taxon>
        <taxon>Agaricales</taxon>
        <taxon>Marasmiineae</taxon>
        <taxon>Mycenaceae</taxon>
        <taxon>Mycena</taxon>
    </lineage>
</organism>
<evidence type="ECO:0008006" key="3">
    <source>
        <dbReference type="Google" id="ProtNLM"/>
    </source>
</evidence>
<dbReference type="AlphaFoldDB" id="A0AAD7CQN8"/>
<evidence type="ECO:0000313" key="1">
    <source>
        <dbReference type="EMBL" id="KAJ7658545.1"/>
    </source>
</evidence>
<reference evidence="1" key="1">
    <citation type="submission" date="2023-03" db="EMBL/GenBank/DDBJ databases">
        <title>Massive genome expansion in bonnet fungi (Mycena s.s.) driven by repeated elements and novel gene families across ecological guilds.</title>
        <authorList>
            <consortium name="Lawrence Berkeley National Laboratory"/>
            <person name="Harder C.B."/>
            <person name="Miyauchi S."/>
            <person name="Viragh M."/>
            <person name="Kuo A."/>
            <person name="Thoen E."/>
            <person name="Andreopoulos B."/>
            <person name="Lu D."/>
            <person name="Skrede I."/>
            <person name="Drula E."/>
            <person name="Henrissat B."/>
            <person name="Morin E."/>
            <person name="Kohler A."/>
            <person name="Barry K."/>
            <person name="LaButti K."/>
            <person name="Morin E."/>
            <person name="Salamov A."/>
            <person name="Lipzen A."/>
            <person name="Mereny Z."/>
            <person name="Hegedus B."/>
            <person name="Baldrian P."/>
            <person name="Stursova M."/>
            <person name="Weitz H."/>
            <person name="Taylor A."/>
            <person name="Grigoriev I.V."/>
            <person name="Nagy L.G."/>
            <person name="Martin F."/>
            <person name="Kauserud H."/>
        </authorList>
    </citation>
    <scope>NUCLEOTIDE SEQUENCE</scope>
    <source>
        <strain evidence="1">CBHHK067</strain>
    </source>
</reference>
<dbReference type="EMBL" id="JARKIE010000278">
    <property type="protein sequence ID" value="KAJ7658545.1"/>
    <property type="molecule type" value="Genomic_DNA"/>
</dbReference>
<gene>
    <name evidence="1" type="ORF">B0H17DRAFT_1096828</name>
</gene>
<evidence type="ECO:0000313" key="2">
    <source>
        <dbReference type="Proteomes" id="UP001221757"/>
    </source>
</evidence>
<keyword evidence="2" id="KW-1185">Reference proteome</keyword>
<sequence length="534" mass="59190">MPRELDASSGACANHKMVLELSYNTLDVPPEIWEHIATFASRQSVARLCSLSHAFCSVFSVLLYSSLVNPPLTASQSSRLIETLTDGQTSRPDWKPHPATLIRQLRLTGGSRLSHFEKTPVSINALRTLARAPLGSALRVLHWNLAAGIDELGRTLGVPGNFPNVKEIVVSSKGFNTNFNASFVQIRGLEVLGLDLDLSFHEIEDNYSAIGNKLCYKLAEVLQMLPSASPLLHTLRLDLIIPLNDEAECPWKGYEDLISDINLLHLPALTTLDLAVNLDPTEENEMDPDDMADADFFPFLSLHPKLLDLTLDAPGTALTNDPTFLPCLRFFKGSLDDAAVVCACRRQLNEIVLKFVERDGGYTNFDTLPLPTHLSLTKLRVQAVYADGKVVKNTDELRPASLAQLVSSFPNLTHLDICIESPIPEYRHSLVLLTKLQSLRFQEYRETNGAPRTLDVKKLFPPSGYIEEFSSFLPSLPQLAHIEICVMVDTVQFFDRSSPQMTGYYNFAVRAGKAFSETARGLVRKTKSVASTQP</sequence>
<dbReference type="Proteomes" id="UP001221757">
    <property type="component" value="Unassembled WGS sequence"/>
</dbReference>
<comment type="caution">
    <text evidence="1">The sequence shown here is derived from an EMBL/GenBank/DDBJ whole genome shotgun (WGS) entry which is preliminary data.</text>
</comment>
<protein>
    <recommendedName>
        <fullName evidence="3">F-box domain-containing protein</fullName>
    </recommendedName>
</protein>
<proteinExistence type="predicted"/>
<name>A0AAD7CQN8_MYCRO</name>
<accession>A0AAD7CQN8</accession>